<dbReference type="AlphaFoldDB" id="A0A0E9V4Q7"/>
<feature type="region of interest" description="Disordered" evidence="1">
    <location>
        <begin position="1"/>
        <end position="23"/>
    </location>
</feature>
<organism evidence="2">
    <name type="scientific">Anguilla anguilla</name>
    <name type="common">European freshwater eel</name>
    <name type="synonym">Muraena anguilla</name>
    <dbReference type="NCBI Taxonomy" id="7936"/>
    <lineage>
        <taxon>Eukaryota</taxon>
        <taxon>Metazoa</taxon>
        <taxon>Chordata</taxon>
        <taxon>Craniata</taxon>
        <taxon>Vertebrata</taxon>
        <taxon>Euteleostomi</taxon>
        <taxon>Actinopterygii</taxon>
        <taxon>Neopterygii</taxon>
        <taxon>Teleostei</taxon>
        <taxon>Anguilliformes</taxon>
        <taxon>Anguillidae</taxon>
        <taxon>Anguilla</taxon>
    </lineage>
</organism>
<reference evidence="2" key="1">
    <citation type="submission" date="2014-11" db="EMBL/GenBank/DDBJ databases">
        <authorList>
            <person name="Amaro Gonzalez C."/>
        </authorList>
    </citation>
    <scope>NUCLEOTIDE SEQUENCE</scope>
</reference>
<sequence>MLVSSVLTSSESGLDSMAHSQRK</sequence>
<evidence type="ECO:0000313" key="2">
    <source>
        <dbReference type="EMBL" id="JAH73109.1"/>
    </source>
</evidence>
<proteinExistence type="predicted"/>
<accession>A0A0E9V4Q7</accession>
<name>A0A0E9V4Q7_ANGAN</name>
<reference evidence="2" key="2">
    <citation type="journal article" date="2015" name="Fish Shellfish Immunol.">
        <title>Early steps in the European eel (Anguilla anguilla)-Vibrio vulnificus interaction in the gills: Role of the RtxA13 toxin.</title>
        <authorList>
            <person name="Callol A."/>
            <person name="Pajuelo D."/>
            <person name="Ebbesson L."/>
            <person name="Teles M."/>
            <person name="MacKenzie S."/>
            <person name="Amaro C."/>
        </authorList>
    </citation>
    <scope>NUCLEOTIDE SEQUENCE</scope>
</reference>
<protein>
    <submittedName>
        <fullName evidence="2">Uncharacterized protein</fullName>
    </submittedName>
</protein>
<dbReference type="EMBL" id="GBXM01035468">
    <property type="protein sequence ID" value="JAH73109.1"/>
    <property type="molecule type" value="Transcribed_RNA"/>
</dbReference>
<feature type="compositionally biased region" description="Polar residues" evidence="1">
    <location>
        <begin position="1"/>
        <end position="13"/>
    </location>
</feature>
<evidence type="ECO:0000256" key="1">
    <source>
        <dbReference type="SAM" id="MobiDB-lite"/>
    </source>
</evidence>